<dbReference type="EMBL" id="QAMZ01000045">
    <property type="protein sequence ID" value="PWL52821.1"/>
    <property type="molecule type" value="Genomic_DNA"/>
</dbReference>
<reference evidence="1 4" key="2">
    <citation type="submission" date="2018-03" db="EMBL/GenBank/DDBJ databases">
        <title>The uncultured portion of the human microbiome is neutrally assembled.</title>
        <authorList>
            <person name="Jeraldo P."/>
            <person name="Boardman L."/>
            <person name="White B.A."/>
            <person name="Nelson H."/>
            <person name="Goldenfeld N."/>
            <person name="Chia N."/>
        </authorList>
    </citation>
    <scope>NUCLEOTIDE SEQUENCE [LARGE SCALE GENOMIC DNA]</scope>
    <source>
        <strain evidence="1">CIM:MAG 903</strain>
    </source>
</reference>
<dbReference type="Proteomes" id="UP000182135">
    <property type="component" value="Unassembled WGS sequence"/>
</dbReference>
<protein>
    <submittedName>
        <fullName evidence="1">DUF4250 domain-containing protein</fullName>
    </submittedName>
</protein>
<dbReference type="STRING" id="1529.SAMN04487885_10138"/>
<gene>
    <name evidence="1" type="ORF">DBY38_10005</name>
    <name evidence="2" type="ORF">SAMN04487885_10138</name>
</gene>
<dbReference type="OrthoDB" id="6636823at2"/>
<accession>A0A1I2J1Z3</accession>
<dbReference type="InterPro" id="IPR025346">
    <property type="entry name" value="DUF4250"/>
</dbReference>
<keyword evidence="3" id="KW-1185">Reference proteome</keyword>
<name>A0A1I2J1Z3_9CLOT</name>
<reference evidence="2 3" key="1">
    <citation type="submission" date="2016-10" db="EMBL/GenBank/DDBJ databases">
        <authorList>
            <person name="de Groot N.N."/>
        </authorList>
    </citation>
    <scope>NUCLEOTIDE SEQUENCE [LARGE SCALE GENOMIC DNA]</scope>
    <source>
        <strain evidence="2 3">NLAE-zl-G419</strain>
    </source>
</reference>
<dbReference type="EMBL" id="FOOE01000001">
    <property type="protein sequence ID" value="SFF48685.1"/>
    <property type="molecule type" value="Genomic_DNA"/>
</dbReference>
<dbReference type="RefSeq" id="WP_081670224.1">
    <property type="nucleotide sequence ID" value="NZ_BAAACD010000029.1"/>
</dbReference>
<evidence type="ECO:0000313" key="1">
    <source>
        <dbReference type="EMBL" id="PWL52821.1"/>
    </source>
</evidence>
<dbReference type="AlphaFoldDB" id="A0A1I2J1Z3"/>
<dbReference type="Proteomes" id="UP000246114">
    <property type="component" value="Unassembled WGS sequence"/>
</dbReference>
<dbReference type="Pfam" id="PF14056">
    <property type="entry name" value="DUF4250"/>
    <property type="match status" value="1"/>
</dbReference>
<dbReference type="GeneID" id="90544920"/>
<evidence type="ECO:0000313" key="3">
    <source>
        <dbReference type="Proteomes" id="UP000182135"/>
    </source>
</evidence>
<organism evidence="2 3">
    <name type="scientific">Clostridium cadaveris</name>
    <dbReference type="NCBI Taxonomy" id="1529"/>
    <lineage>
        <taxon>Bacteria</taxon>
        <taxon>Bacillati</taxon>
        <taxon>Bacillota</taxon>
        <taxon>Clostridia</taxon>
        <taxon>Eubacteriales</taxon>
        <taxon>Clostridiaceae</taxon>
        <taxon>Clostridium</taxon>
    </lineage>
</organism>
<evidence type="ECO:0000313" key="4">
    <source>
        <dbReference type="Proteomes" id="UP000246114"/>
    </source>
</evidence>
<sequence>MEKNDFIKMDSYMALSIINMKLRDEFSTLEDYCSYMDLELDKVNEKFSQIGYKYDEKSNQFVAI</sequence>
<proteinExistence type="predicted"/>
<evidence type="ECO:0000313" key="2">
    <source>
        <dbReference type="EMBL" id="SFF48685.1"/>
    </source>
</evidence>